<evidence type="ECO:0000256" key="1">
    <source>
        <dbReference type="SAM" id="MobiDB-lite"/>
    </source>
</evidence>
<feature type="compositionally biased region" description="Acidic residues" evidence="1">
    <location>
        <begin position="108"/>
        <end position="117"/>
    </location>
</feature>
<comment type="caution">
    <text evidence="2">The sequence shown here is derived from an EMBL/GenBank/DDBJ whole genome shotgun (WGS) entry which is preliminary data.</text>
</comment>
<protein>
    <submittedName>
        <fullName evidence="2">Uncharacterized protein</fullName>
    </submittedName>
</protein>
<feature type="region of interest" description="Disordered" evidence="1">
    <location>
        <begin position="86"/>
        <end position="117"/>
    </location>
</feature>
<sequence length="117" mass="12401">MLDVREGAVFNNNNLKRGALRKGICKWNCKNPTATTANGGDVDGLASRRKSARGKILVKRASTQGRAFGSAEAAVGSMGFSWEVKGAGRPGLGQDEETLAPTTSIDPFEPELYDGTE</sequence>
<dbReference type="Proteomes" id="UP001359485">
    <property type="component" value="Unassembled WGS sequence"/>
</dbReference>
<reference evidence="2 3" key="1">
    <citation type="submission" date="2023-09" db="EMBL/GenBank/DDBJ databases">
        <title>Genomes of two closely related lineages of the louse Polyplax serrata with different host specificities.</title>
        <authorList>
            <person name="Martinu J."/>
            <person name="Tarabai H."/>
            <person name="Stefka J."/>
            <person name="Hypsa V."/>
        </authorList>
    </citation>
    <scope>NUCLEOTIDE SEQUENCE [LARGE SCALE GENOMIC DNA]</scope>
    <source>
        <strain evidence="2">98ZLc_SE</strain>
    </source>
</reference>
<organism evidence="2 3">
    <name type="scientific">Polyplax serrata</name>
    <name type="common">Common mouse louse</name>
    <dbReference type="NCBI Taxonomy" id="468196"/>
    <lineage>
        <taxon>Eukaryota</taxon>
        <taxon>Metazoa</taxon>
        <taxon>Ecdysozoa</taxon>
        <taxon>Arthropoda</taxon>
        <taxon>Hexapoda</taxon>
        <taxon>Insecta</taxon>
        <taxon>Pterygota</taxon>
        <taxon>Neoptera</taxon>
        <taxon>Paraneoptera</taxon>
        <taxon>Psocodea</taxon>
        <taxon>Troctomorpha</taxon>
        <taxon>Phthiraptera</taxon>
        <taxon>Anoplura</taxon>
        <taxon>Polyplacidae</taxon>
        <taxon>Polyplax</taxon>
    </lineage>
</organism>
<accession>A0ABR1B1T7</accession>
<proteinExistence type="predicted"/>
<gene>
    <name evidence="2" type="ORF">RUM44_004079</name>
</gene>
<dbReference type="EMBL" id="JAWJWF010000004">
    <property type="protein sequence ID" value="KAK6633472.1"/>
    <property type="molecule type" value="Genomic_DNA"/>
</dbReference>
<name>A0ABR1B1T7_POLSC</name>
<evidence type="ECO:0000313" key="2">
    <source>
        <dbReference type="EMBL" id="KAK6633472.1"/>
    </source>
</evidence>
<keyword evidence="3" id="KW-1185">Reference proteome</keyword>
<evidence type="ECO:0000313" key="3">
    <source>
        <dbReference type="Proteomes" id="UP001359485"/>
    </source>
</evidence>